<dbReference type="EMBL" id="JAGTAR010000009">
    <property type="protein sequence ID" value="MBR8535401.1"/>
    <property type="molecule type" value="Genomic_DNA"/>
</dbReference>
<dbReference type="Proteomes" id="UP000679220">
    <property type="component" value="Unassembled WGS sequence"/>
</dbReference>
<sequence length="95" mass="11045">MTYPEYYLKELANKANLKSLKNSLYDEARRVGKGRKPVTNFAFDLLNKERLRLAEILNNIEPEKRKSDDIAPTVQQYVTELSKVLGVKLIQKSWC</sequence>
<name>A0A941F270_9BACT</name>
<gene>
    <name evidence="1" type="ORF">KDU71_07500</name>
</gene>
<accession>A0A941F270</accession>
<evidence type="ECO:0000313" key="2">
    <source>
        <dbReference type="Proteomes" id="UP000679220"/>
    </source>
</evidence>
<dbReference type="AlphaFoldDB" id="A0A941F270"/>
<proteinExistence type="predicted"/>
<protein>
    <submittedName>
        <fullName evidence="1">Uncharacterized protein</fullName>
    </submittedName>
</protein>
<evidence type="ECO:0000313" key="1">
    <source>
        <dbReference type="EMBL" id="MBR8535401.1"/>
    </source>
</evidence>
<reference evidence="1" key="1">
    <citation type="journal article" date="2018" name="Int. J. Syst. Evol. Microbiol.">
        <title>Carboxylicivirga sediminis sp. nov., isolated from coastal sediment.</title>
        <authorList>
            <person name="Wang F.Q."/>
            <person name="Ren L.H."/>
            <person name="Zou R.J."/>
            <person name="Sun Y.Z."/>
            <person name="Liu X.J."/>
            <person name="Jiang F."/>
            <person name="Liu L.J."/>
        </authorList>
    </citation>
    <scope>NUCLEOTIDE SEQUENCE</scope>
    <source>
        <strain evidence="1">JR1</strain>
    </source>
</reference>
<comment type="caution">
    <text evidence="1">The sequence shown here is derived from an EMBL/GenBank/DDBJ whole genome shotgun (WGS) entry which is preliminary data.</text>
</comment>
<dbReference type="RefSeq" id="WP_212189307.1">
    <property type="nucleotide sequence ID" value="NZ_JAGTAR010000009.1"/>
</dbReference>
<keyword evidence="2" id="KW-1185">Reference proteome</keyword>
<reference evidence="1" key="2">
    <citation type="submission" date="2021-04" db="EMBL/GenBank/DDBJ databases">
        <authorList>
            <person name="Zhang T."/>
            <person name="Zhang Y."/>
            <person name="Lu D."/>
            <person name="Zuo D."/>
            <person name="Du Z."/>
        </authorList>
    </citation>
    <scope>NUCLEOTIDE SEQUENCE</scope>
    <source>
        <strain evidence="1">JR1</strain>
    </source>
</reference>
<organism evidence="1 2">
    <name type="scientific">Carboxylicivirga sediminis</name>
    <dbReference type="NCBI Taxonomy" id="2006564"/>
    <lineage>
        <taxon>Bacteria</taxon>
        <taxon>Pseudomonadati</taxon>
        <taxon>Bacteroidota</taxon>
        <taxon>Bacteroidia</taxon>
        <taxon>Marinilabiliales</taxon>
        <taxon>Marinilabiliaceae</taxon>
        <taxon>Carboxylicivirga</taxon>
    </lineage>
</organism>